<protein>
    <recommendedName>
        <fullName evidence="1">Dienelactone hydrolase domain-containing protein</fullName>
    </recommendedName>
</protein>
<dbReference type="VEuPathDB" id="FungiDB:PV07_09784"/>
<dbReference type="OrthoDB" id="1393670at2759"/>
<dbReference type="GO" id="GO:0016787">
    <property type="term" value="F:hydrolase activity"/>
    <property type="evidence" value="ECO:0007669"/>
    <property type="project" value="InterPro"/>
</dbReference>
<dbReference type="Pfam" id="PF01738">
    <property type="entry name" value="DLH"/>
    <property type="match status" value="1"/>
</dbReference>
<evidence type="ECO:0000313" key="2">
    <source>
        <dbReference type="EMBL" id="KIW24045.1"/>
    </source>
</evidence>
<dbReference type="Gene3D" id="3.40.50.1820">
    <property type="entry name" value="alpha/beta hydrolase"/>
    <property type="match status" value="1"/>
</dbReference>
<organism evidence="2 3">
    <name type="scientific">Cladophialophora immunda</name>
    <dbReference type="NCBI Taxonomy" id="569365"/>
    <lineage>
        <taxon>Eukaryota</taxon>
        <taxon>Fungi</taxon>
        <taxon>Dikarya</taxon>
        <taxon>Ascomycota</taxon>
        <taxon>Pezizomycotina</taxon>
        <taxon>Eurotiomycetes</taxon>
        <taxon>Chaetothyriomycetidae</taxon>
        <taxon>Chaetothyriales</taxon>
        <taxon>Herpotrichiellaceae</taxon>
        <taxon>Cladophialophora</taxon>
    </lineage>
</organism>
<dbReference type="STRING" id="569365.A0A0D2C0Q0"/>
<evidence type="ECO:0000259" key="1">
    <source>
        <dbReference type="Pfam" id="PF01738"/>
    </source>
</evidence>
<dbReference type="GeneID" id="27348978"/>
<feature type="domain" description="Dienelactone hydrolase" evidence="1">
    <location>
        <begin position="44"/>
        <end position="263"/>
    </location>
</feature>
<accession>A0A0D2C0Q0</accession>
<dbReference type="HOGENOM" id="CLU_054590_2_1_1"/>
<sequence length="270" mass="29845">MSNCCQAGKAAPDSYIPRGQYAILGGVICYVSDGELDSHAGKGVLLLLPDGFGLAKHNLILADTFAKEGWQVIIPDYFEGDPLPIQFLKQDHSLSIDEQPWPEEEKQILRDLDFSSWLQRHDHAKVSALLNNLASHIKGHYPNATVVGVGYCFGGKHVLRLSKDMLAAAACFHPSFVEAEDMDGIQAPLYIGLAEKDDMVPASLPEDLCHWANSRMGPNVPFKIESFPQMGHGFAARPDTDDGNVRAQYQTAFIRTLEHFNEFTPGRKTH</sequence>
<keyword evidence="3" id="KW-1185">Reference proteome</keyword>
<name>A0A0D2C0Q0_9EURO</name>
<dbReference type="SUPFAM" id="SSF53474">
    <property type="entry name" value="alpha/beta-Hydrolases"/>
    <property type="match status" value="1"/>
</dbReference>
<dbReference type="EMBL" id="KN847045">
    <property type="protein sequence ID" value="KIW24045.1"/>
    <property type="molecule type" value="Genomic_DNA"/>
</dbReference>
<evidence type="ECO:0000313" key="3">
    <source>
        <dbReference type="Proteomes" id="UP000054466"/>
    </source>
</evidence>
<dbReference type="Proteomes" id="UP000054466">
    <property type="component" value="Unassembled WGS sequence"/>
</dbReference>
<dbReference type="AlphaFoldDB" id="A0A0D2C0Q0"/>
<dbReference type="InterPro" id="IPR029058">
    <property type="entry name" value="AB_hydrolase_fold"/>
</dbReference>
<proteinExistence type="predicted"/>
<reference evidence="2 3" key="1">
    <citation type="submission" date="2015-01" db="EMBL/GenBank/DDBJ databases">
        <title>The Genome Sequence of Cladophialophora immunda CBS83496.</title>
        <authorList>
            <consortium name="The Broad Institute Genomics Platform"/>
            <person name="Cuomo C."/>
            <person name="de Hoog S."/>
            <person name="Gorbushina A."/>
            <person name="Stielow B."/>
            <person name="Teixiera M."/>
            <person name="Abouelleil A."/>
            <person name="Chapman S.B."/>
            <person name="Priest M."/>
            <person name="Young S.K."/>
            <person name="Wortman J."/>
            <person name="Nusbaum C."/>
            <person name="Birren B."/>
        </authorList>
    </citation>
    <scope>NUCLEOTIDE SEQUENCE [LARGE SCALE GENOMIC DNA]</scope>
    <source>
        <strain evidence="2 3">CBS 83496</strain>
    </source>
</reference>
<dbReference type="PANTHER" id="PTHR17630:SF80">
    <property type="entry name" value="DIENELACTONE HYDROLASE DOMAIN-CONTAINING PROTEIN"/>
    <property type="match status" value="1"/>
</dbReference>
<dbReference type="PANTHER" id="PTHR17630">
    <property type="entry name" value="DIENELACTONE HYDROLASE"/>
    <property type="match status" value="1"/>
</dbReference>
<dbReference type="InterPro" id="IPR002925">
    <property type="entry name" value="Dienelactn_hydro"/>
</dbReference>
<dbReference type="RefSeq" id="XP_016244261.1">
    <property type="nucleotide sequence ID" value="XM_016397070.1"/>
</dbReference>
<gene>
    <name evidence="2" type="ORF">PV07_09784</name>
</gene>